<comment type="subcellular location">
    <subcellularLocation>
        <location evidence="1">Membrane</location>
        <topology evidence="1">Multi-pass membrane protein</topology>
    </subcellularLocation>
</comment>
<feature type="transmembrane region" description="Helical" evidence="5">
    <location>
        <begin position="41"/>
        <end position="60"/>
    </location>
</feature>
<dbReference type="InterPro" id="IPR007267">
    <property type="entry name" value="GtrA_DPMS_TM"/>
</dbReference>
<dbReference type="Proteomes" id="UP001419910">
    <property type="component" value="Unassembled WGS sequence"/>
</dbReference>
<sequence length="129" mass="15174">MFEWKSIKEWKRLFRYYQAGLLNMAFGFGLYALFVRLGMNIYVAQILSHFMGVTFNYFTYSRYAFVGHTGKRLRFIISYVINYVFNLISLAAMAVILKSPYIAGLIATILVSFVNYFVLKRLVFRERIA</sequence>
<proteinExistence type="predicted"/>
<evidence type="ECO:0000256" key="3">
    <source>
        <dbReference type="ARBA" id="ARBA00022989"/>
    </source>
</evidence>
<evidence type="ECO:0000256" key="1">
    <source>
        <dbReference type="ARBA" id="ARBA00004141"/>
    </source>
</evidence>
<evidence type="ECO:0000256" key="4">
    <source>
        <dbReference type="ARBA" id="ARBA00023136"/>
    </source>
</evidence>
<reference evidence="7 8" key="1">
    <citation type="submission" date="2024-05" db="EMBL/GenBank/DDBJ databases">
        <authorList>
            <person name="Liu Q."/>
            <person name="Xin Y.-H."/>
        </authorList>
    </citation>
    <scope>NUCLEOTIDE SEQUENCE [LARGE SCALE GENOMIC DNA]</scope>
    <source>
        <strain evidence="7 8">CGMCC 1.10181</strain>
    </source>
</reference>
<evidence type="ECO:0000259" key="6">
    <source>
        <dbReference type="Pfam" id="PF04138"/>
    </source>
</evidence>
<name>A0ABU9Y262_9SPHN</name>
<protein>
    <submittedName>
        <fullName evidence="7">GtrA family protein</fullName>
    </submittedName>
</protein>
<feature type="domain" description="GtrA/DPMS transmembrane" evidence="6">
    <location>
        <begin position="15"/>
        <end position="124"/>
    </location>
</feature>
<gene>
    <name evidence="7" type="ORF">ABC974_09575</name>
</gene>
<feature type="transmembrane region" description="Helical" evidence="5">
    <location>
        <begin position="101"/>
        <end position="119"/>
    </location>
</feature>
<keyword evidence="3 5" id="KW-1133">Transmembrane helix</keyword>
<evidence type="ECO:0000256" key="2">
    <source>
        <dbReference type="ARBA" id="ARBA00022692"/>
    </source>
</evidence>
<feature type="transmembrane region" description="Helical" evidence="5">
    <location>
        <begin position="16"/>
        <end position="35"/>
    </location>
</feature>
<evidence type="ECO:0000313" key="7">
    <source>
        <dbReference type="EMBL" id="MEN2789875.1"/>
    </source>
</evidence>
<dbReference type="RefSeq" id="WP_343891336.1">
    <property type="nucleotide sequence ID" value="NZ_BAAAEH010000040.1"/>
</dbReference>
<keyword evidence="2 5" id="KW-0812">Transmembrane</keyword>
<dbReference type="EMBL" id="JBDIME010000006">
    <property type="protein sequence ID" value="MEN2789875.1"/>
    <property type="molecule type" value="Genomic_DNA"/>
</dbReference>
<feature type="transmembrane region" description="Helical" evidence="5">
    <location>
        <begin position="72"/>
        <end position="95"/>
    </location>
</feature>
<keyword evidence="4 5" id="KW-0472">Membrane</keyword>
<accession>A0ABU9Y262</accession>
<organism evidence="7 8">
    <name type="scientific">Sphingomonas oligophenolica</name>
    <dbReference type="NCBI Taxonomy" id="301154"/>
    <lineage>
        <taxon>Bacteria</taxon>
        <taxon>Pseudomonadati</taxon>
        <taxon>Pseudomonadota</taxon>
        <taxon>Alphaproteobacteria</taxon>
        <taxon>Sphingomonadales</taxon>
        <taxon>Sphingomonadaceae</taxon>
        <taxon>Sphingomonas</taxon>
    </lineage>
</organism>
<comment type="caution">
    <text evidence="7">The sequence shown here is derived from an EMBL/GenBank/DDBJ whole genome shotgun (WGS) entry which is preliminary data.</text>
</comment>
<dbReference type="Pfam" id="PF04138">
    <property type="entry name" value="GtrA_DPMS_TM"/>
    <property type="match status" value="1"/>
</dbReference>
<evidence type="ECO:0000256" key="5">
    <source>
        <dbReference type="SAM" id="Phobius"/>
    </source>
</evidence>
<evidence type="ECO:0000313" key="8">
    <source>
        <dbReference type="Proteomes" id="UP001419910"/>
    </source>
</evidence>
<keyword evidence="8" id="KW-1185">Reference proteome</keyword>